<dbReference type="SUPFAM" id="SSF47473">
    <property type="entry name" value="EF-hand"/>
    <property type="match status" value="1"/>
</dbReference>
<evidence type="ECO:0000313" key="4">
    <source>
        <dbReference type="EMBL" id="CAD8288126.1"/>
    </source>
</evidence>
<protein>
    <recommendedName>
        <fullName evidence="3">EF-hand domain-containing protein</fullName>
    </recommendedName>
</protein>
<feature type="region of interest" description="Disordered" evidence="2">
    <location>
        <begin position="1"/>
        <end position="27"/>
    </location>
</feature>
<evidence type="ECO:0000259" key="3">
    <source>
        <dbReference type="PROSITE" id="PS50222"/>
    </source>
</evidence>
<organism evidence="4">
    <name type="scientific">Chlamydomonas euryale</name>
    <dbReference type="NCBI Taxonomy" id="1486919"/>
    <lineage>
        <taxon>Eukaryota</taxon>
        <taxon>Viridiplantae</taxon>
        <taxon>Chlorophyta</taxon>
        <taxon>core chlorophytes</taxon>
        <taxon>Chlorophyceae</taxon>
        <taxon>CS clade</taxon>
        <taxon>Chlamydomonadales</taxon>
        <taxon>Chlamydomonadaceae</taxon>
        <taxon>Chlamydomonas</taxon>
    </lineage>
</organism>
<dbReference type="PANTHER" id="PTHR20875:SF0">
    <property type="entry name" value="GH12158P"/>
    <property type="match status" value="1"/>
</dbReference>
<sequence length="372" mass="41797">MATKNFRDTLPTSKGQDTFNGTVKTPFTEPEFKIPGFTGHIHGMNEVFKKTPIQAQLEMREPGEESFLHTRTQVAPVTTRREVVRDPCNDDRNFKKAQPDNLWPRLQASAVQESFKPPVSNIALGDSRIDPFKSAYSDDFRAPFAGHDRLRSPNRNEDLAKTTASLVDIYKSSYNRVGDKSLQKMITRMRERMDAKCGNSNDNAFRIRKLFLSWDKQHSGMVHFEDLRQMCESFGMQLADDDLLALFCVYDPEGTGYLAYMDLVKHMMQPDTFNYYVGSVDNSQGAQDRKRVSTLLASVNKKFVPVVSELQPVLAAFDEDGSGLLSKSDLLAGCATLGVVVSDTEFESLKTLLRTSPDGRIDYAHMCGIFAA</sequence>
<evidence type="ECO:0000256" key="1">
    <source>
        <dbReference type="ARBA" id="ARBA00022837"/>
    </source>
</evidence>
<dbReference type="AlphaFoldDB" id="A0A7R9V8S8"/>
<dbReference type="InterPro" id="IPR011992">
    <property type="entry name" value="EF-hand-dom_pair"/>
</dbReference>
<dbReference type="PROSITE" id="PS50222">
    <property type="entry name" value="EF_HAND_2"/>
    <property type="match status" value="1"/>
</dbReference>
<dbReference type="SMART" id="SM00054">
    <property type="entry name" value="EFh"/>
    <property type="match status" value="3"/>
</dbReference>
<name>A0A7R9V8S8_9CHLO</name>
<feature type="domain" description="EF-hand" evidence="3">
    <location>
        <begin position="202"/>
        <end position="237"/>
    </location>
</feature>
<dbReference type="InterPro" id="IPR002048">
    <property type="entry name" value="EF_hand_dom"/>
</dbReference>
<dbReference type="EMBL" id="HBEC01017416">
    <property type="protein sequence ID" value="CAD8288126.1"/>
    <property type="molecule type" value="Transcribed_RNA"/>
</dbReference>
<dbReference type="InterPro" id="IPR052603">
    <property type="entry name" value="EFCB6"/>
</dbReference>
<dbReference type="PANTHER" id="PTHR20875">
    <property type="entry name" value="EF-HAND CALCIUM-BINDING DOMAIN-CONTAINING PROTEIN 6-RELATED"/>
    <property type="match status" value="1"/>
</dbReference>
<dbReference type="PROSITE" id="PS00018">
    <property type="entry name" value="EF_HAND_1"/>
    <property type="match status" value="1"/>
</dbReference>
<reference evidence="4" key="1">
    <citation type="submission" date="2021-01" db="EMBL/GenBank/DDBJ databases">
        <authorList>
            <person name="Corre E."/>
            <person name="Pelletier E."/>
            <person name="Niang G."/>
            <person name="Scheremetjew M."/>
            <person name="Finn R."/>
            <person name="Kale V."/>
            <person name="Holt S."/>
            <person name="Cochrane G."/>
            <person name="Meng A."/>
            <person name="Brown T."/>
            <person name="Cohen L."/>
        </authorList>
    </citation>
    <scope>NUCLEOTIDE SEQUENCE</scope>
    <source>
        <strain evidence="4">CCMP219</strain>
    </source>
</reference>
<evidence type="ECO:0000256" key="2">
    <source>
        <dbReference type="SAM" id="MobiDB-lite"/>
    </source>
</evidence>
<dbReference type="Gene3D" id="1.10.238.10">
    <property type="entry name" value="EF-hand"/>
    <property type="match status" value="2"/>
</dbReference>
<dbReference type="GO" id="GO:0005509">
    <property type="term" value="F:calcium ion binding"/>
    <property type="evidence" value="ECO:0007669"/>
    <property type="project" value="InterPro"/>
</dbReference>
<dbReference type="InterPro" id="IPR018247">
    <property type="entry name" value="EF_Hand_1_Ca_BS"/>
</dbReference>
<keyword evidence="1" id="KW-0106">Calcium</keyword>
<gene>
    <name evidence="4" type="ORF">CEUR00632_LOCUS8165</name>
</gene>
<proteinExistence type="predicted"/>
<feature type="compositionally biased region" description="Polar residues" evidence="2">
    <location>
        <begin position="10"/>
        <end position="25"/>
    </location>
</feature>
<accession>A0A7R9V8S8</accession>